<organism evidence="1 2">
    <name type="scientific">Frischella japonica</name>
    <dbReference type="NCBI Taxonomy" id="2741544"/>
    <lineage>
        <taxon>Bacteria</taxon>
        <taxon>Pseudomonadati</taxon>
        <taxon>Pseudomonadota</taxon>
        <taxon>Gammaproteobacteria</taxon>
        <taxon>Orbales</taxon>
        <taxon>Orbaceae</taxon>
        <taxon>Frischella</taxon>
    </lineage>
</organism>
<evidence type="ECO:0000313" key="1">
    <source>
        <dbReference type="EMBL" id="MBC9130476.1"/>
    </source>
</evidence>
<protein>
    <submittedName>
        <fullName evidence="1">PAAR domain-containing protein</fullName>
    </submittedName>
</protein>
<keyword evidence="2" id="KW-1185">Reference proteome</keyword>
<dbReference type="Gene3D" id="2.60.200.60">
    <property type="match status" value="1"/>
</dbReference>
<sequence length="198" mass="21517">MTKRIAVIDDETNTGGRIITASGSSFCGTNGIALLGDIATCPKCKSSGKIIEGTKNIIIDGKPAAYDGCIIACKCSPIGSHRIIATKSTMFIDTLSNNQPNLYQSSFVENKQPFNKNVSDKWIGFQLPLDKDYSGLSFVITLDNGQLLKGCFDKNNKARIPIDTECDNAKIKIENLKYLENDNITSSITETLLKNILG</sequence>
<dbReference type="CDD" id="cd14744">
    <property type="entry name" value="PAAR_CT_2"/>
    <property type="match status" value="1"/>
</dbReference>
<accession>A0ABR7QW90</accession>
<dbReference type="RefSeq" id="WP_187754925.1">
    <property type="nucleotide sequence ID" value="NZ_JABURY010000008.1"/>
</dbReference>
<dbReference type="Proteomes" id="UP000651208">
    <property type="component" value="Unassembled WGS sequence"/>
</dbReference>
<comment type="caution">
    <text evidence="1">The sequence shown here is derived from an EMBL/GenBank/DDBJ whole genome shotgun (WGS) entry which is preliminary data.</text>
</comment>
<dbReference type="InterPro" id="IPR008727">
    <property type="entry name" value="PAAR_motif"/>
</dbReference>
<evidence type="ECO:0000313" key="2">
    <source>
        <dbReference type="Proteomes" id="UP000651208"/>
    </source>
</evidence>
<proteinExistence type="predicted"/>
<gene>
    <name evidence="1" type="ORF">FcAc13_04045</name>
</gene>
<dbReference type="EMBL" id="JABURY010000008">
    <property type="protein sequence ID" value="MBC9130476.1"/>
    <property type="molecule type" value="Genomic_DNA"/>
</dbReference>
<name>A0ABR7QW90_9GAMM</name>
<dbReference type="Pfam" id="PF05488">
    <property type="entry name" value="PAAR_motif"/>
    <property type="match status" value="1"/>
</dbReference>
<reference evidence="1 2" key="1">
    <citation type="submission" date="2020-06" db="EMBL/GenBank/DDBJ databases">
        <title>Frischella cerana isolated from Apis cerana gut homogenate.</title>
        <authorList>
            <person name="Wolter L.A."/>
            <person name="Suenami S."/>
            <person name="Miyazaki R."/>
        </authorList>
    </citation>
    <scope>NUCLEOTIDE SEQUENCE [LARGE SCALE GENOMIC DNA]</scope>
    <source>
        <strain evidence="1 2">Ac13</strain>
    </source>
</reference>